<dbReference type="Pfam" id="PF14273">
    <property type="entry name" value="DUF4360"/>
    <property type="match status" value="1"/>
</dbReference>
<sequence>MFKLAACLLAFVAAVVAVPTLQVEVPVAPPPGFNITSLGVNGSGCPPGSTYYALNANSMPKLDLASPPAPTGNNAELTLGIKVPSGFAFGIASVDYRGYYQLDSKVTASQQSIYYFQGTLMQSTARSSLTGPVAGKSYTYRDQFDLVSTNVSPCGANTVFNINSDVRVSNSGNTKGSGYIATDSIDTSLSTTFNFQWQTCKN</sequence>
<dbReference type="OrthoDB" id="3063949at2759"/>
<dbReference type="STRING" id="71717.A0A4Y7TMP6"/>
<organism evidence="2 3">
    <name type="scientific">Coprinellus micaceus</name>
    <name type="common">Glistening ink-cap mushroom</name>
    <name type="synonym">Coprinus micaceus</name>
    <dbReference type="NCBI Taxonomy" id="71717"/>
    <lineage>
        <taxon>Eukaryota</taxon>
        <taxon>Fungi</taxon>
        <taxon>Dikarya</taxon>
        <taxon>Basidiomycota</taxon>
        <taxon>Agaricomycotina</taxon>
        <taxon>Agaricomycetes</taxon>
        <taxon>Agaricomycetidae</taxon>
        <taxon>Agaricales</taxon>
        <taxon>Agaricineae</taxon>
        <taxon>Psathyrellaceae</taxon>
        <taxon>Coprinellus</taxon>
    </lineage>
</organism>
<name>A0A4Y7TMP6_COPMI</name>
<evidence type="ECO:0000313" key="3">
    <source>
        <dbReference type="Proteomes" id="UP000298030"/>
    </source>
</evidence>
<evidence type="ECO:0000256" key="1">
    <source>
        <dbReference type="SAM" id="SignalP"/>
    </source>
</evidence>
<keyword evidence="3" id="KW-1185">Reference proteome</keyword>
<dbReference type="AlphaFoldDB" id="A0A4Y7TMP6"/>
<dbReference type="PANTHER" id="PTHR38847">
    <property type="match status" value="1"/>
</dbReference>
<reference evidence="2 3" key="1">
    <citation type="journal article" date="2019" name="Nat. Ecol. Evol.">
        <title>Megaphylogeny resolves global patterns of mushroom evolution.</title>
        <authorList>
            <person name="Varga T."/>
            <person name="Krizsan K."/>
            <person name="Foldi C."/>
            <person name="Dima B."/>
            <person name="Sanchez-Garcia M."/>
            <person name="Sanchez-Ramirez S."/>
            <person name="Szollosi G.J."/>
            <person name="Szarkandi J.G."/>
            <person name="Papp V."/>
            <person name="Albert L."/>
            <person name="Andreopoulos W."/>
            <person name="Angelini C."/>
            <person name="Antonin V."/>
            <person name="Barry K.W."/>
            <person name="Bougher N.L."/>
            <person name="Buchanan P."/>
            <person name="Buyck B."/>
            <person name="Bense V."/>
            <person name="Catcheside P."/>
            <person name="Chovatia M."/>
            <person name="Cooper J."/>
            <person name="Damon W."/>
            <person name="Desjardin D."/>
            <person name="Finy P."/>
            <person name="Geml J."/>
            <person name="Haridas S."/>
            <person name="Hughes K."/>
            <person name="Justo A."/>
            <person name="Karasinski D."/>
            <person name="Kautmanova I."/>
            <person name="Kiss B."/>
            <person name="Kocsube S."/>
            <person name="Kotiranta H."/>
            <person name="LaButti K.M."/>
            <person name="Lechner B.E."/>
            <person name="Liimatainen K."/>
            <person name="Lipzen A."/>
            <person name="Lukacs Z."/>
            <person name="Mihaltcheva S."/>
            <person name="Morgado L.N."/>
            <person name="Niskanen T."/>
            <person name="Noordeloos M.E."/>
            <person name="Ohm R.A."/>
            <person name="Ortiz-Santana B."/>
            <person name="Ovrebo C."/>
            <person name="Racz N."/>
            <person name="Riley R."/>
            <person name="Savchenko A."/>
            <person name="Shiryaev A."/>
            <person name="Soop K."/>
            <person name="Spirin V."/>
            <person name="Szebenyi C."/>
            <person name="Tomsovsky M."/>
            <person name="Tulloss R.E."/>
            <person name="Uehling J."/>
            <person name="Grigoriev I.V."/>
            <person name="Vagvolgyi C."/>
            <person name="Papp T."/>
            <person name="Martin F.M."/>
            <person name="Miettinen O."/>
            <person name="Hibbett D.S."/>
            <person name="Nagy L.G."/>
        </authorList>
    </citation>
    <scope>NUCLEOTIDE SEQUENCE [LARGE SCALE GENOMIC DNA]</scope>
    <source>
        <strain evidence="2 3">FP101781</strain>
    </source>
</reference>
<feature type="chain" id="PRO_5021505750" description="Secreted protein" evidence="1">
    <location>
        <begin position="18"/>
        <end position="202"/>
    </location>
</feature>
<protein>
    <recommendedName>
        <fullName evidence="4">Secreted protein</fullName>
    </recommendedName>
</protein>
<dbReference type="EMBL" id="QPFP01000008">
    <property type="protein sequence ID" value="TEB35231.1"/>
    <property type="molecule type" value="Genomic_DNA"/>
</dbReference>
<accession>A0A4Y7TMP6</accession>
<keyword evidence="1" id="KW-0732">Signal</keyword>
<proteinExistence type="predicted"/>
<dbReference type="InterPro" id="IPR025649">
    <property type="entry name" value="DUF4360"/>
</dbReference>
<evidence type="ECO:0008006" key="4">
    <source>
        <dbReference type="Google" id="ProtNLM"/>
    </source>
</evidence>
<dbReference type="PANTHER" id="PTHR38847:SF1">
    <property type="entry name" value="PSEUDOURIDINE SYNTHASE RSUA_RLUA-LIKE DOMAIN-CONTAINING PROTEIN"/>
    <property type="match status" value="1"/>
</dbReference>
<gene>
    <name evidence="2" type="ORF">FA13DRAFT_1707339</name>
</gene>
<evidence type="ECO:0000313" key="2">
    <source>
        <dbReference type="EMBL" id="TEB35231.1"/>
    </source>
</evidence>
<comment type="caution">
    <text evidence="2">The sequence shown here is derived from an EMBL/GenBank/DDBJ whole genome shotgun (WGS) entry which is preliminary data.</text>
</comment>
<dbReference type="Proteomes" id="UP000298030">
    <property type="component" value="Unassembled WGS sequence"/>
</dbReference>
<feature type="signal peptide" evidence="1">
    <location>
        <begin position="1"/>
        <end position="17"/>
    </location>
</feature>